<dbReference type="AlphaFoldDB" id="A0AAQ4RE47"/>
<dbReference type="GO" id="GO:0007204">
    <property type="term" value="P:positive regulation of cytosolic calcium ion concentration"/>
    <property type="evidence" value="ECO:0007669"/>
    <property type="project" value="TreeGrafter"/>
</dbReference>
<keyword evidence="5 14" id="KW-1133">Transmembrane helix</keyword>
<keyword evidence="11 13" id="KW-0807">Transducer</keyword>
<organism evidence="16 17">
    <name type="scientific">Gasterosteus aculeatus aculeatus</name>
    <name type="common">three-spined stickleback</name>
    <dbReference type="NCBI Taxonomy" id="481459"/>
    <lineage>
        <taxon>Eukaryota</taxon>
        <taxon>Metazoa</taxon>
        <taxon>Chordata</taxon>
        <taxon>Craniata</taxon>
        <taxon>Vertebrata</taxon>
        <taxon>Euteleostomi</taxon>
        <taxon>Actinopterygii</taxon>
        <taxon>Neopterygii</taxon>
        <taxon>Teleostei</taxon>
        <taxon>Neoteleostei</taxon>
        <taxon>Acanthomorphata</taxon>
        <taxon>Eupercaria</taxon>
        <taxon>Perciformes</taxon>
        <taxon>Cottioidei</taxon>
        <taxon>Gasterosteales</taxon>
        <taxon>Gasterosteidae</taxon>
        <taxon>Gasterosteus</taxon>
    </lineage>
</organism>
<dbReference type="GO" id="GO:0006954">
    <property type="term" value="P:inflammatory response"/>
    <property type="evidence" value="ECO:0007669"/>
    <property type="project" value="TreeGrafter"/>
</dbReference>
<dbReference type="Pfam" id="PF00001">
    <property type="entry name" value="7tm_1"/>
    <property type="match status" value="1"/>
</dbReference>
<keyword evidence="4 13" id="KW-0812">Transmembrane</keyword>
<reference evidence="16 17" key="1">
    <citation type="journal article" date="2021" name="G3 (Bethesda)">
        <title>Improved contiguity of the threespine stickleback genome using long-read sequencing.</title>
        <authorList>
            <person name="Nath S."/>
            <person name="Shaw D.E."/>
            <person name="White M.A."/>
        </authorList>
    </citation>
    <scope>NUCLEOTIDE SEQUENCE [LARGE SCALE GENOMIC DNA]</scope>
    <source>
        <strain evidence="16 17">Lake Benthic</strain>
    </source>
</reference>
<keyword evidence="8" id="KW-1015">Disulfide bond</keyword>
<dbReference type="SUPFAM" id="SSF81321">
    <property type="entry name" value="Family A G protein-coupled receptor-like"/>
    <property type="match status" value="1"/>
</dbReference>
<dbReference type="CDD" id="cd14974">
    <property type="entry name" value="7tmA_Anaphylatoxin_R-like"/>
    <property type="match status" value="1"/>
</dbReference>
<dbReference type="PROSITE" id="PS00237">
    <property type="entry name" value="G_PROTEIN_RECEP_F1_1"/>
    <property type="match status" value="1"/>
</dbReference>
<reference evidence="16" key="3">
    <citation type="submission" date="2025-09" db="UniProtKB">
        <authorList>
            <consortium name="Ensembl"/>
        </authorList>
    </citation>
    <scope>IDENTIFICATION</scope>
</reference>
<feature type="domain" description="G-protein coupled receptors family 1 profile" evidence="15">
    <location>
        <begin position="51"/>
        <end position="290"/>
    </location>
</feature>
<evidence type="ECO:0000256" key="13">
    <source>
        <dbReference type="RuleBase" id="RU000688"/>
    </source>
</evidence>
<evidence type="ECO:0000256" key="10">
    <source>
        <dbReference type="ARBA" id="ARBA00023180"/>
    </source>
</evidence>
<dbReference type="RefSeq" id="XP_040054120.1">
    <property type="nucleotide sequence ID" value="XM_040198186.1"/>
</dbReference>
<reference evidence="16" key="2">
    <citation type="submission" date="2025-08" db="UniProtKB">
        <authorList>
            <consortium name="Ensembl"/>
        </authorList>
    </citation>
    <scope>IDENTIFICATION</scope>
</reference>
<evidence type="ECO:0000313" key="17">
    <source>
        <dbReference type="Proteomes" id="UP000007635"/>
    </source>
</evidence>
<feature type="transmembrane region" description="Helical" evidence="14">
    <location>
        <begin position="150"/>
        <end position="170"/>
    </location>
</feature>
<dbReference type="Gene3D" id="1.20.1070.10">
    <property type="entry name" value="Rhodopsin 7-helix transmembrane proteins"/>
    <property type="match status" value="1"/>
</dbReference>
<dbReference type="PANTHER" id="PTHR24225:SF0">
    <property type="entry name" value="N-FORMYL PEPTIDE RECEPTOR 2"/>
    <property type="match status" value="1"/>
</dbReference>
<dbReference type="GO" id="GO:0004930">
    <property type="term" value="F:G protein-coupled receptor activity"/>
    <property type="evidence" value="ECO:0007669"/>
    <property type="project" value="UniProtKB-KW"/>
</dbReference>
<dbReference type="GO" id="GO:0007200">
    <property type="term" value="P:phospholipase C-activating G protein-coupled receptor signaling pathway"/>
    <property type="evidence" value="ECO:0007669"/>
    <property type="project" value="TreeGrafter"/>
</dbReference>
<accession>A0AAQ4RE47</accession>
<keyword evidence="3" id="KW-0145">Chemotaxis</keyword>
<keyword evidence="2" id="KW-1003">Cell membrane</keyword>
<proteinExistence type="inferred from homology"/>
<comment type="similarity">
    <text evidence="13">Belongs to the G-protein coupled receptor 1 family.</text>
</comment>
<evidence type="ECO:0000256" key="8">
    <source>
        <dbReference type="ARBA" id="ARBA00023157"/>
    </source>
</evidence>
<dbReference type="GeneID" id="120832123"/>
<dbReference type="Proteomes" id="UP000007635">
    <property type="component" value="Chromosome XIV"/>
</dbReference>
<feature type="transmembrane region" description="Helical" evidence="14">
    <location>
        <begin position="71"/>
        <end position="94"/>
    </location>
</feature>
<name>A0AAQ4RE47_GASAC</name>
<evidence type="ECO:0000259" key="15">
    <source>
        <dbReference type="PROSITE" id="PS50262"/>
    </source>
</evidence>
<evidence type="ECO:0000256" key="12">
    <source>
        <dbReference type="ARBA" id="ARBA00025736"/>
    </source>
</evidence>
<dbReference type="Ensembl" id="ENSGACT00000080671.1">
    <property type="protein sequence ID" value="ENSGACP00000061188.1"/>
    <property type="gene ID" value="ENSGACG00000031222.1"/>
</dbReference>
<sequence>MDYLEYDDYTPGNETENINITTEVTFRGSKSSLSHVLVAFNIIILVVGLGGNSLVIWICGWKMKRTVTTTWYTSLAISDFLFCAFLPLEVFYMITSHWPFGLFLCKLTSSALFLNMYSNVFLLVLISADRCVMIYFPVWSHNHRTVRKALGGIALVWFLSALLTLPSLIFRQTTAHGLVTQCFTSYAGHSTHKAVVVTRFVCGFLIPFLVIVFCSSTLCVKLRRLTIKSSKPYKVMAALILSFFFCWVPYHSFVLLESDVKNHSLDLLQTGLKVGATLAAANSFVSPILYVFIGNDFKQVLKRSLTSRMEEAMAEDLRTIGLSRSKSKSVEMI</sequence>
<dbReference type="GeneTree" id="ENSGT01020000230438"/>
<dbReference type="PROSITE" id="PS50262">
    <property type="entry name" value="G_PROTEIN_RECEP_F1_2"/>
    <property type="match status" value="1"/>
</dbReference>
<dbReference type="GO" id="GO:0006935">
    <property type="term" value="P:chemotaxis"/>
    <property type="evidence" value="ECO:0007669"/>
    <property type="project" value="UniProtKB-KW"/>
</dbReference>
<dbReference type="PANTHER" id="PTHR24225">
    <property type="entry name" value="CHEMOTACTIC RECEPTOR"/>
    <property type="match status" value="1"/>
</dbReference>
<comment type="similarity">
    <text evidence="12">Belongs to the chemokine-like receptor (CMKLR) family.</text>
</comment>
<dbReference type="FunFam" id="1.20.1070.10:FF:000034">
    <property type="entry name" value="G-protein coupled receptor 1"/>
    <property type="match status" value="1"/>
</dbReference>
<keyword evidence="10" id="KW-0325">Glycoprotein</keyword>
<dbReference type="InterPro" id="IPR017452">
    <property type="entry name" value="GPCR_Rhodpsn_7TM"/>
</dbReference>
<keyword evidence="9 13" id="KW-0675">Receptor</keyword>
<dbReference type="KEGG" id="gat:120832123"/>
<keyword evidence="6 13" id="KW-0297">G-protein coupled receptor</keyword>
<dbReference type="PRINTS" id="PR00526">
    <property type="entry name" value="FMETLEUPHER"/>
</dbReference>
<dbReference type="GO" id="GO:0004875">
    <property type="term" value="F:complement receptor activity"/>
    <property type="evidence" value="ECO:0007669"/>
    <property type="project" value="TreeGrafter"/>
</dbReference>
<comment type="subcellular location">
    <subcellularLocation>
        <location evidence="1">Cell membrane</location>
        <topology evidence="1">Multi-pass membrane protein</topology>
    </subcellularLocation>
</comment>
<keyword evidence="7 14" id="KW-0472">Membrane</keyword>
<feature type="transmembrane region" description="Helical" evidence="14">
    <location>
        <begin position="114"/>
        <end position="138"/>
    </location>
</feature>
<dbReference type="PRINTS" id="PR00237">
    <property type="entry name" value="GPCRRHODOPSN"/>
</dbReference>
<evidence type="ECO:0000256" key="14">
    <source>
        <dbReference type="SAM" id="Phobius"/>
    </source>
</evidence>
<evidence type="ECO:0000256" key="5">
    <source>
        <dbReference type="ARBA" id="ARBA00022989"/>
    </source>
</evidence>
<evidence type="ECO:0000256" key="1">
    <source>
        <dbReference type="ARBA" id="ARBA00004651"/>
    </source>
</evidence>
<evidence type="ECO:0000256" key="6">
    <source>
        <dbReference type="ARBA" id="ARBA00023040"/>
    </source>
</evidence>
<dbReference type="GO" id="GO:0005886">
    <property type="term" value="C:plasma membrane"/>
    <property type="evidence" value="ECO:0007669"/>
    <property type="project" value="UniProtKB-SubCell"/>
</dbReference>
<evidence type="ECO:0000256" key="11">
    <source>
        <dbReference type="ARBA" id="ARBA00023224"/>
    </source>
</evidence>
<feature type="transmembrane region" description="Helical" evidence="14">
    <location>
        <begin position="36"/>
        <end position="59"/>
    </location>
</feature>
<feature type="transmembrane region" description="Helical" evidence="14">
    <location>
        <begin position="270"/>
        <end position="293"/>
    </location>
</feature>
<keyword evidence="17" id="KW-1185">Reference proteome</keyword>
<evidence type="ECO:0000256" key="3">
    <source>
        <dbReference type="ARBA" id="ARBA00022500"/>
    </source>
</evidence>
<protein>
    <recommendedName>
        <fullName evidence="15">G-protein coupled receptors family 1 profile domain-containing protein</fullName>
    </recommendedName>
</protein>
<evidence type="ECO:0000313" key="16">
    <source>
        <dbReference type="Ensembl" id="ENSGACP00000061188.1"/>
    </source>
</evidence>
<evidence type="ECO:0000256" key="2">
    <source>
        <dbReference type="ARBA" id="ARBA00022475"/>
    </source>
</evidence>
<evidence type="ECO:0000256" key="4">
    <source>
        <dbReference type="ARBA" id="ARBA00022692"/>
    </source>
</evidence>
<feature type="transmembrane region" description="Helical" evidence="14">
    <location>
        <begin position="196"/>
        <end position="220"/>
    </location>
</feature>
<dbReference type="InterPro" id="IPR000826">
    <property type="entry name" value="Formyl_rcpt-rel"/>
</dbReference>
<feature type="transmembrane region" description="Helical" evidence="14">
    <location>
        <begin position="232"/>
        <end position="250"/>
    </location>
</feature>
<evidence type="ECO:0000256" key="7">
    <source>
        <dbReference type="ARBA" id="ARBA00023136"/>
    </source>
</evidence>
<dbReference type="InterPro" id="IPR000276">
    <property type="entry name" value="GPCR_Rhodpsn"/>
</dbReference>
<evidence type="ECO:0000256" key="9">
    <source>
        <dbReference type="ARBA" id="ARBA00023170"/>
    </source>
</evidence>